<sequence>MTVQTPFQDLTDALTVAKRGLKKDVEGLVNLLPEGGFYFSLARSLGLPDHETAPAPEAAVSSHMLQHPEGGVYVALFTRAEFARKAQAEQGWLADSGKAEVCPLPARNALYYTMQLILNNEQVIGALVNAYQDNAIELNIMELKSLFEGVPVPFEGYAHNVPYEEGESIMIRLADMSDVPGFTNTVQGFLSANPGIKHYEMVALFDEQRNMQPYLAINFHTEMPETQYGEIAAGFVKYLRENLDLPERLEVMFNQEFPGLI</sequence>
<accession>A0A2M7G151</accession>
<organism evidence="1 2">
    <name type="scientific">bacterium (Candidatus Blackallbacteria) CG17_big_fil_post_rev_8_21_14_2_50_48_46</name>
    <dbReference type="NCBI Taxonomy" id="2014261"/>
    <lineage>
        <taxon>Bacteria</taxon>
        <taxon>Candidatus Blackallbacteria</taxon>
    </lineage>
</organism>
<proteinExistence type="predicted"/>
<protein>
    <recommendedName>
        <fullName evidence="3">SseB protein N-terminal domain-containing protein</fullName>
    </recommendedName>
</protein>
<dbReference type="EMBL" id="PFFQ01000053">
    <property type="protein sequence ID" value="PIW15434.1"/>
    <property type="molecule type" value="Genomic_DNA"/>
</dbReference>
<evidence type="ECO:0008006" key="3">
    <source>
        <dbReference type="Google" id="ProtNLM"/>
    </source>
</evidence>
<comment type="caution">
    <text evidence="1">The sequence shown here is derived from an EMBL/GenBank/DDBJ whole genome shotgun (WGS) entry which is preliminary data.</text>
</comment>
<dbReference type="AlphaFoldDB" id="A0A2M7G151"/>
<evidence type="ECO:0000313" key="2">
    <source>
        <dbReference type="Proteomes" id="UP000231019"/>
    </source>
</evidence>
<dbReference type="Proteomes" id="UP000231019">
    <property type="component" value="Unassembled WGS sequence"/>
</dbReference>
<reference evidence="1 2" key="1">
    <citation type="submission" date="2017-09" db="EMBL/GenBank/DDBJ databases">
        <title>Depth-based differentiation of microbial function through sediment-hosted aquifers and enrichment of novel symbionts in the deep terrestrial subsurface.</title>
        <authorList>
            <person name="Probst A.J."/>
            <person name="Ladd B."/>
            <person name="Jarett J.K."/>
            <person name="Geller-Mcgrath D.E."/>
            <person name="Sieber C.M."/>
            <person name="Emerson J.B."/>
            <person name="Anantharaman K."/>
            <person name="Thomas B.C."/>
            <person name="Malmstrom R."/>
            <person name="Stieglmeier M."/>
            <person name="Klingl A."/>
            <person name="Woyke T."/>
            <person name="Ryan C.M."/>
            <person name="Banfield J.F."/>
        </authorList>
    </citation>
    <scope>NUCLEOTIDE SEQUENCE [LARGE SCALE GENOMIC DNA]</scope>
    <source>
        <strain evidence="1">CG17_big_fil_post_rev_8_21_14_2_50_48_46</strain>
    </source>
</reference>
<gene>
    <name evidence="1" type="ORF">COW36_18650</name>
</gene>
<evidence type="ECO:0000313" key="1">
    <source>
        <dbReference type="EMBL" id="PIW15434.1"/>
    </source>
</evidence>
<name>A0A2M7G151_9BACT</name>